<accession>A0ABP9HPP0</accession>
<sequence>MPTVLVTGATGLIGANICRRLRERGDDVRALVRPGSESGPLRDLGVTLAEGDITSAADVLAAAKDAEFVVHSAAVLGGANQDPGEHARVNTGGLGHILDAAAHVGARRVVALGTTTYFDYTDRPLSEQSPVLDDPPGDPYSVSKKAAFVEVMRRAAEGLDACVVIPGGTFGPSPVPGRALEAPSYNLRILLALRGGIDATVHFPIPWSYADDVAAVTVAALDRGVAGEKYLAFAHPDDVCSMAEFLNRACELAGAQHRVRDITADLLAADAELQRSSGPSLVALANRTFPTPYYTDALTKARLGHTPLRLDDGLRRTLDWLEATRQ</sequence>
<organism evidence="2 3">
    <name type="scientific">Yinghuangia aomiensis</name>
    <dbReference type="NCBI Taxonomy" id="676205"/>
    <lineage>
        <taxon>Bacteria</taxon>
        <taxon>Bacillati</taxon>
        <taxon>Actinomycetota</taxon>
        <taxon>Actinomycetes</taxon>
        <taxon>Kitasatosporales</taxon>
        <taxon>Streptomycetaceae</taxon>
        <taxon>Yinghuangia</taxon>
    </lineage>
</organism>
<dbReference type="Pfam" id="PF01370">
    <property type="entry name" value="Epimerase"/>
    <property type="match status" value="1"/>
</dbReference>
<gene>
    <name evidence="2" type="ORF">GCM10023205_48170</name>
</gene>
<protein>
    <submittedName>
        <fullName evidence="2">NAD-dependent epimerase/dehydratase family protein</fullName>
    </submittedName>
</protein>
<keyword evidence="3" id="KW-1185">Reference proteome</keyword>
<dbReference type="Proteomes" id="UP001500466">
    <property type="component" value="Unassembled WGS sequence"/>
</dbReference>
<dbReference type="InterPro" id="IPR036291">
    <property type="entry name" value="NAD(P)-bd_dom_sf"/>
</dbReference>
<feature type="domain" description="NAD-dependent epimerase/dehydratase" evidence="1">
    <location>
        <begin position="4"/>
        <end position="230"/>
    </location>
</feature>
<dbReference type="RefSeq" id="WP_345677716.1">
    <property type="nucleotide sequence ID" value="NZ_BAABHS010000017.1"/>
</dbReference>
<comment type="caution">
    <text evidence="2">The sequence shown here is derived from an EMBL/GenBank/DDBJ whole genome shotgun (WGS) entry which is preliminary data.</text>
</comment>
<dbReference type="PANTHER" id="PTHR48079">
    <property type="entry name" value="PROTEIN YEEZ"/>
    <property type="match status" value="1"/>
</dbReference>
<name>A0ABP9HPP0_9ACTN</name>
<proteinExistence type="predicted"/>
<dbReference type="EMBL" id="BAABHS010000017">
    <property type="protein sequence ID" value="GAA4975616.1"/>
    <property type="molecule type" value="Genomic_DNA"/>
</dbReference>
<evidence type="ECO:0000313" key="2">
    <source>
        <dbReference type="EMBL" id="GAA4975616.1"/>
    </source>
</evidence>
<evidence type="ECO:0000313" key="3">
    <source>
        <dbReference type="Proteomes" id="UP001500466"/>
    </source>
</evidence>
<dbReference type="Gene3D" id="3.40.50.720">
    <property type="entry name" value="NAD(P)-binding Rossmann-like Domain"/>
    <property type="match status" value="1"/>
</dbReference>
<dbReference type="PANTHER" id="PTHR48079:SF6">
    <property type="entry name" value="NAD(P)-BINDING DOMAIN-CONTAINING PROTEIN-RELATED"/>
    <property type="match status" value="1"/>
</dbReference>
<evidence type="ECO:0000259" key="1">
    <source>
        <dbReference type="Pfam" id="PF01370"/>
    </source>
</evidence>
<dbReference type="InterPro" id="IPR001509">
    <property type="entry name" value="Epimerase_deHydtase"/>
</dbReference>
<dbReference type="InterPro" id="IPR051783">
    <property type="entry name" value="NAD(P)-dependent_oxidoreduct"/>
</dbReference>
<reference evidence="3" key="1">
    <citation type="journal article" date="2019" name="Int. J. Syst. Evol. Microbiol.">
        <title>The Global Catalogue of Microorganisms (GCM) 10K type strain sequencing project: providing services to taxonomists for standard genome sequencing and annotation.</title>
        <authorList>
            <consortium name="The Broad Institute Genomics Platform"/>
            <consortium name="The Broad Institute Genome Sequencing Center for Infectious Disease"/>
            <person name="Wu L."/>
            <person name="Ma J."/>
        </authorList>
    </citation>
    <scope>NUCLEOTIDE SEQUENCE [LARGE SCALE GENOMIC DNA]</scope>
    <source>
        <strain evidence="3">JCM 17986</strain>
    </source>
</reference>
<dbReference type="SUPFAM" id="SSF51735">
    <property type="entry name" value="NAD(P)-binding Rossmann-fold domains"/>
    <property type="match status" value="1"/>
</dbReference>